<dbReference type="Pfam" id="PF18883">
    <property type="entry name" value="AC_1"/>
    <property type="match status" value="1"/>
</dbReference>
<dbReference type="Proteomes" id="UP000311469">
    <property type="component" value="Chromosome cSF2"/>
</dbReference>
<dbReference type="SUPFAM" id="SSF51126">
    <property type="entry name" value="Pectin lyase-like"/>
    <property type="match status" value="11"/>
</dbReference>
<dbReference type="PANTHER" id="PTHR35037">
    <property type="entry name" value="C-TERMINAL REGION OF AIDA-LIKE PROTEIN"/>
    <property type="match status" value="1"/>
</dbReference>
<reference evidence="3 4" key="1">
    <citation type="submission" date="2019-06" db="EMBL/GenBank/DDBJ databases">
        <title>Genome organization and adaptive potential of archetypical organophosphate degarding Sphingobium fuliginis ATCC 27551.</title>
        <authorList>
            <person name="Sarwar A."/>
            <person name="Parthasarathy S."/>
            <person name="Singh C."/>
            <person name="Siddavattam D."/>
        </authorList>
    </citation>
    <scope>NUCLEOTIDE SEQUENCE [LARGE SCALE GENOMIC DNA]</scope>
    <source>
        <strain evidence="3 4">ATCC 27551</strain>
    </source>
</reference>
<dbReference type="SUPFAM" id="SSF103515">
    <property type="entry name" value="Autotransporter"/>
    <property type="match status" value="1"/>
</dbReference>
<evidence type="ECO:0000256" key="1">
    <source>
        <dbReference type="ARBA" id="ARBA00022729"/>
    </source>
</evidence>
<proteinExistence type="predicted"/>
<dbReference type="Pfam" id="PF12951">
    <property type="entry name" value="PATR"/>
    <property type="match status" value="23"/>
</dbReference>
<organism evidence="3 4">
    <name type="scientific">Sphingobium fuliginis ATCC 27551</name>
    <dbReference type="NCBI Taxonomy" id="1208342"/>
    <lineage>
        <taxon>Bacteria</taxon>
        <taxon>Pseudomonadati</taxon>
        <taxon>Pseudomonadota</taxon>
        <taxon>Alphaproteobacteria</taxon>
        <taxon>Sphingomonadales</taxon>
        <taxon>Sphingomonadaceae</taxon>
        <taxon>Sphingobium</taxon>
    </lineage>
</organism>
<protein>
    <submittedName>
        <fullName evidence="3">Autotransporter outer membrane beta-barrel domain-containing protein</fullName>
    </submittedName>
</protein>
<dbReference type="SMART" id="SM00869">
    <property type="entry name" value="Autotransporter"/>
    <property type="match status" value="1"/>
</dbReference>
<dbReference type="PROSITE" id="PS51208">
    <property type="entry name" value="AUTOTRANSPORTER"/>
    <property type="match status" value="1"/>
</dbReference>
<gene>
    <name evidence="3" type="ORF">FIL70_18895</name>
</gene>
<evidence type="ECO:0000313" key="4">
    <source>
        <dbReference type="Proteomes" id="UP000311469"/>
    </source>
</evidence>
<dbReference type="CDD" id="cd01344">
    <property type="entry name" value="PL2_Passenger_AT"/>
    <property type="match status" value="1"/>
</dbReference>
<dbReference type="PANTHER" id="PTHR35037:SF3">
    <property type="entry name" value="C-TERMINAL REGION OF AIDA-LIKE PROTEIN"/>
    <property type="match status" value="1"/>
</dbReference>
<evidence type="ECO:0000313" key="3">
    <source>
        <dbReference type="EMBL" id="QDC39312.1"/>
    </source>
</evidence>
<dbReference type="KEGG" id="sufl:FIL70_18895"/>
<dbReference type="EMBL" id="CP041017">
    <property type="protein sequence ID" value="QDC39312.1"/>
    <property type="molecule type" value="Genomic_DNA"/>
</dbReference>
<dbReference type="InterPro" id="IPR011050">
    <property type="entry name" value="Pectin_lyase_fold/virulence"/>
</dbReference>
<dbReference type="InterPro" id="IPR012332">
    <property type="entry name" value="Autotransporter_pectin_lyase_C"/>
</dbReference>
<dbReference type="NCBIfam" id="TIGR02601">
    <property type="entry name" value="autotrns_rpt"/>
    <property type="match status" value="18"/>
</dbReference>
<keyword evidence="1" id="KW-0732">Signal</keyword>
<sequence>MVSHVAMPIRRAPFSPNPNLIVRGAQWSGGDSSRSKRGIIMALRNGKVARRTSDALWAKRFLGSSSLTAVALLALASPAQAEDVYWDANGSSVGSGGTGNWDLTSSLWSRSNSDVLGPFVPWSNNPADPNNAIFGVSAPGVTTTVGTITLTQPITAHNLTFQSVNGWSIGGNMLTLGGANPTITTNGSATINSIIAGTAGLAKAGPSTLTLGGVNIFSGGITINAGTLTAASDAALGAAGNNIATAPGVGVGFNLMSGSTSRSIAIGAGGTLNLGGAGGGSALITGTGNVNVATGVTMSNDANSYDGVTRFSACNGVCSTSFTSIGNLGEASSLGAPTTVTNGTIIWNQSSQYTDNLIYLGDGDDSNRNWTFNANSTGTFINQGSGTLNLTGDFTINGFARFVAQTADFNLSGVISGGGVAFSAGAGRQVTVSGLNTYTGISTLQTGLINVRSVANGGVASALGAGTQINMNAGILNYVGTGGSSDRTFLSEGSVGIRNSGTGALTFGGPLSFQAGGAADTLTFGGNYAGVNEFAGAITGTGTLGSTGSSIWRLSGTNTRTGAIAMDGGTLQAGSASAFGNVTGVTVNGGTLDLNGYDLIVPQLSGTGGSVALNGLATLTVSGLTPANNTTYGGSIAGNGSLLKRGTSTLTLTGQSSYSGATTIQGGTLALDFTPAAAPAADILSAASTLTMAGGALSITGAAGEVNSQSFSGLNVTAGTNRIVVASGAGGAMNVNLGTLANSGGLMDFTLPTTGTITAANPDGTLGWATINGRDYAQVSGGVIGALTTYVNKDDASTWLSGDVVSDAGGAANTAYSGTVTGSKQLGGLQYTAAQNSVVAIGAGNTLGIDGAIIVSSTTGATSKEFTGGMLTGAVGGGTLGFLHNGTGNFLISSQVVDNGGDAVGVAKAGTGRVTLNNVNNNYTGATTLSGGTLTVASIGNGGAASAIGASSADAANLVLESGTLSYSGGTATTDRGFTLVNGGPSRIFEVSNGAANLTFTGLVTSPDDAGLIKSGGGTLTLANGANDYIGVTRVENGVLAAAVLADGGQLSSIGQSSSDAANLVLMNGGTLRYTGGTAGTDRGITLENAAGRIDVAAAATGLTVSGPIVGPGRLEKYGDGTLVLTGANSYTGITVVNAGTLRAGAALGTGSTTGAFGSITSAMTVNSGGTLDLADNSNQIGALNGGGNVTLGALAGTTLTIGGTNSGDPGFTGSISGAGNLTHSNGTQVMTGCGNSYTGVTTLTGASGGSVLTTDCIRNGGLSSGIGASGSDPANLVIQNNAVLNYSAVATNQVTDRGFTLASGAGVIQVADAATTLTFTGAAVGPGSLTKRGAGTLVLTADNSYAGNTAVEGGRLVAGSAGAFDQGTGILVVGNVADAVFDLNGFDASFLQLQGGGTTGGTIDLGGANATLTIANNGNNTFAGAITGTGNFVKNGGAIQILSGCDSSYDGVTTIRQGVLQVSCLTDGGVSSSIGASGNTASNLVLNGGTLRYVGAGGSTDRRFTLGASASALDASGTGAIAFTNTGPIAFSSLNTVQSVTLTGTSTADNRLAAQITDNGTGRTALSKTGAGTWILTNQANSYTGATSITGGVLGVDKLANAGAASSIGQSTSTAANLTIGTGATLRYTGSGDSTDRQFTLGVGTTAIESVGTGAVVFSNTGAVSYSGNGARAISLGGTNSGNNIMGATIGNQGANVTSLAKNGSGTWILTGNNSFSGSTVINDGNLVIGNGGTSGNAGSGNVNVTQATSTLSFNRSDMFNFTGTISGPGAIAQIGTGTTVLTAVNSIGAARVDRGTLQVNGALQTAAFALNGAGALTVNGTVEGATTGAASAFTGDAGASAITVNAGGVLRASGDLGDGADTVVLAGLIDTGGAALNLGAGDDRLTLNDGGAIAGTVNAGAGTDTLVVNNAAGRTIDAAQVTGFEALGKQGTGTLTLTGDHGYSAGTTISAGVLSVGNGGTTGTLAGNVANNGALQFNRSDTSLFAGNISGTGSLTKLGIGALSLTGDATHGGGTVILAGSLGIGNGGTTGSISGDIVNNASLNFYRSDNYSYAGTISGTGSVTTRVGVVDLTGNSSWSGGTNVVDNSHLRIASGNTVSSAGSLIVNRGTLTVSGAGSTFETGFANAVSPSGSAIINVDNGGTMRVTAGGLAIRGSGTPSQARLAISGAGSLVDLAGGLNVASGTTNTADILISAGGTLRSSGDNLIGSAAGNTAGPNLTVTGAGSNWTSTGNLVMRDGSFSLLDGGAASFATAQIGTINAQAEALVSGAGSLLTTAQDLSVGTLSGGRGVLTVANGGRVSVGGVLAIGSADAGASGTLNIGGSGAAAAAGVVDAAVLTFGPGAGTLNFNHTELDYGFASAMSGNGTINQVAGVTRLTGNSGAFTGQTAISGGTMLVNGTLGGAASVTDVLGGGTLGGAGTIGGNVFVGAGGVLAPGSNGVGALAVNGNLSLDPAAALAFEFGRANAPGDPLNDVVNVGGNLALDGTLNVATASGGSFDIGLYRIFNYGGALTNGGLALGSVPGGIDVNDLSIQTSIAGQVNLINANGVTLNFWDGAAGPKFNGAVNGGSGVWQNGAGNDSWTDSTGTVNAPFTDSAVAIFSAAPGTVTVDDGPGAVSAGGMQFASDGYVITGDAVTLANPQSVIRVGDGTAAGAGYGATIDAVLGGAGVQLVKTDLGTLTLSGVNSYTGGTLVNGGTLRISADANLGDAAGGLTLNGGTLNSSASFGSGRAVALMGSGIFRTDAATALTLDGIVSGSGGLTKQGNGTLVLTAANVYAGGTTIGAGTLQVGNGGTTGSLVGDVLNNGVLAFDRSDIASFGGLISGSGRLDQIGAGTTVLTAANSYAGGTIIGAGTLQIGAGGTTGSISGDVLNNGTLAFNRSDEVTFGSLISGSGGADQIGTGTTILTGGNSYGGTTRVVAGTLLINGDQTAATGTADVAAGATLGGTGIIGGDVTLADGARLTPGDASGPGLLTVNGNLNLSSGTTLAYDFGQSNVVGGPLNDLLQVRGDLDLNGTIDVTVSPGGSFDVGVYRVISYGGALTNNGLDLGILPAGTLALVQTSVAGQVNLVNATGATLNFWDGALGPKANGIVNGGNGLWQNGAGNDNWTEISGSINAAFSDNAFAIFSAAPGAVTVDGSLGTVTASGMQFASGGYVIGGDSIDLAGPQSVVRVGDGTAAGLGFTATVDSALTGSTQLVKTDLGTLVLSGTNSYGGGTRVNGGTLQIARDVNLGDAAGGIGFDGGTLHSTASITSARDVDMIGRGTILTDAGTTLVFNGSVTGSGDLIKDGAGNLALNDTSDYTGLTIVRAGGLFVNGDQSAATGLVDVAAGAVLGGHGIIGGDVAVADGGTLAPGNSPGTLTINGNLALNSGSLLAFEFGQANVAGGPFNDLVNVGGDLTLDGTVNVAVSAGGSFGGGVYRLFNYGGALTDNGLTLGTMPVGSAVSVQTAIARQVNLVNTAGLDLSFWDGQAGPKNDGTIDGGNGIWRVAGGNNNWTEAAGLVNADYAQNSFAIFAGAPGVVSVDNVGGAVRSAGMQFAVDGYVLAGDALTLMGPQATIRVGDGTAAGAGHVATIANALTGAATLVKTDGGTLVLGGVNSYTGGTAIDGGMVRIAADANLGDTAGALSFNGGALNTTLDMHSARAVNLVGTGTLLTDAGTTLSLTGALAGSGNLVKNGAGALILDGTGGHGGGTNLLAGALLVNGDYSAATGLMTVASGASLGGHGTIGGDVAMADGAILTPGAGGPGTLTIGGDLSLSTGTRLAYEFGQANVAGGVLNDLINVGGDLTLDGIIDVTVPVGGAFDAGVYRVFNYGGALTNNGVTVGATPIGDVTVQTSIAGQVNLVNTAGLTLNFWDGAAGPRNNGVVNGGNGLWQNGTGNDNWTDASGLVNAAYQDGGFAIFAGAGGSVILDNGLGQVTASGMQFATTGYTIGGGVLELAGPASTIRVGDGSAAGAAFTTTIGAVLAGDTRLVKTDAGTLILGGVNSYAGGTLINGGTVQVAADANLGAASGAVTLDGGTLATSATLSSTRDMLLSGEGTIATMSGTSFTYGGLFSGTGALTKAGGGRLTVSGDSSGYTGLTQIAAGTLALNGVLGGGVDVRSGARLEGAGRAAAFVNREGGVVAPGDGIGSFTVSGDYQGMGGVLEIEAELGGDASAADRLAVNGATSGMTEVHVLNRGGLGAQTVEGIRIVDVAGASSGTFTLKGDYVFAGQQAVIAGAYGYRLHQGGVSTPSDGDWYLRSALIDDAGEPRGPLYQPGVPIYESYGQTLLALNDLSTMQERVGNRQWAQSPNGLPTGIWGRMESSRLRPTARLSTSGADAAIDSWKAQIGVDHMISEGVDSVLVAGLTAHYGDADASVRSVFGSGTIDTKGYGVGATLSWFGPDGFYADGQAQLSWFDSRLKSVTLGTLADGNDGRGRAVSLELGKTSAVGGGLTLTPQIQMAYQNVSFDAFTDPFDARISSRKGDSLITRWGISIDHRKNWEAGGVSRNSHVYGLVNLSYEWLDGTRVDVSGTGVSNADDRLRGEVALGGTLGLTERLSLYTQLSAGASLRTFGDSSSLKGVAGARLAF</sequence>
<dbReference type="NCBIfam" id="TIGR01414">
    <property type="entry name" value="autotrans_barl"/>
    <property type="match status" value="1"/>
</dbReference>
<dbReference type="GO" id="GO:0019867">
    <property type="term" value="C:outer membrane"/>
    <property type="evidence" value="ECO:0007669"/>
    <property type="project" value="InterPro"/>
</dbReference>
<dbReference type="InterPro" id="IPR036709">
    <property type="entry name" value="Autotransporte_beta_dom_sf"/>
</dbReference>
<dbReference type="InterPro" id="IPR005546">
    <property type="entry name" value="Autotransporte_beta"/>
</dbReference>
<name>A0A5B8CK83_SPHSA</name>
<dbReference type="InterPro" id="IPR051551">
    <property type="entry name" value="Autotransporter_adhesion"/>
</dbReference>
<dbReference type="InterPro" id="IPR006315">
    <property type="entry name" value="OM_autotransptr_brl_dom"/>
</dbReference>
<evidence type="ECO:0000259" key="2">
    <source>
        <dbReference type="PROSITE" id="PS51208"/>
    </source>
</evidence>
<accession>A0A5B8CK83</accession>
<dbReference type="InterPro" id="IPR043990">
    <property type="entry name" value="AC_1"/>
</dbReference>
<dbReference type="InterPro" id="IPR013425">
    <property type="entry name" value="Autotrns_rpt"/>
</dbReference>
<dbReference type="Gene3D" id="2.160.20.20">
    <property type="match status" value="4"/>
</dbReference>
<feature type="domain" description="Autotransporter" evidence="2">
    <location>
        <begin position="4297"/>
        <end position="4576"/>
    </location>
</feature>